<keyword evidence="9 10" id="KW-0413">Isomerase</keyword>
<feature type="binding site" evidence="10">
    <location>
        <position position="57"/>
    </location>
    <ligand>
        <name>K(+)</name>
        <dbReference type="ChEBI" id="CHEBI:29103"/>
    </ligand>
</feature>
<evidence type="ECO:0000256" key="9">
    <source>
        <dbReference type="ARBA" id="ARBA00023235"/>
    </source>
</evidence>
<evidence type="ECO:0000256" key="7">
    <source>
        <dbReference type="ARBA" id="ARBA00022958"/>
    </source>
</evidence>
<evidence type="ECO:0000256" key="6">
    <source>
        <dbReference type="ARBA" id="ARBA00022857"/>
    </source>
</evidence>
<comment type="caution">
    <text evidence="10">Lacks conserved residue(s) required for the propagation of feature annotation.</text>
</comment>
<feature type="binding site" evidence="10">
    <location>
        <position position="127"/>
    </location>
    <ligand>
        <name>K(+)</name>
        <dbReference type="ChEBI" id="CHEBI:29103"/>
    </ligand>
</feature>
<reference evidence="12" key="1">
    <citation type="journal article" date="2020" name="mSystems">
        <title>Genome- and Community-Level Interaction Insights into Carbon Utilization and Element Cycling Functions of Hydrothermarchaeota in Hydrothermal Sediment.</title>
        <authorList>
            <person name="Zhou Z."/>
            <person name="Liu Y."/>
            <person name="Xu W."/>
            <person name="Pan J."/>
            <person name="Luo Z.H."/>
            <person name="Li M."/>
        </authorList>
    </citation>
    <scope>NUCLEOTIDE SEQUENCE [LARGE SCALE GENOMIC DNA]</scope>
    <source>
        <strain evidence="12">SpSt-339</strain>
    </source>
</reference>
<dbReference type="HAMAP" id="MF_01966">
    <property type="entry name" value="NADHX_epimerase"/>
    <property type="match status" value="1"/>
</dbReference>
<comment type="catalytic activity">
    <reaction evidence="2 10">
        <text>(6R)-NADPHX = (6S)-NADPHX</text>
        <dbReference type="Rhea" id="RHEA:32227"/>
        <dbReference type="ChEBI" id="CHEBI:64076"/>
        <dbReference type="ChEBI" id="CHEBI:64077"/>
        <dbReference type="EC" id="5.1.99.6"/>
    </reaction>
</comment>
<dbReference type="PROSITE" id="PS51385">
    <property type="entry name" value="YJEF_N"/>
    <property type="match status" value="1"/>
</dbReference>
<comment type="cofactor">
    <cofactor evidence="10">
        <name>K(+)</name>
        <dbReference type="ChEBI" id="CHEBI:29103"/>
    </cofactor>
    <text evidence="10">Binds 1 potassium ion per subunit.</text>
</comment>
<comment type="similarity">
    <text evidence="10">Belongs to the NnrE/AIBP family.</text>
</comment>
<protein>
    <recommendedName>
        <fullName evidence="3 10">NAD(P)H-hydrate epimerase</fullName>
        <ecNumber evidence="3 10">5.1.99.6</ecNumber>
    </recommendedName>
    <alternativeName>
        <fullName evidence="10">NAD(P)HX epimerase</fullName>
    </alternativeName>
</protein>
<dbReference type="AlphaFoldDB" id="A0A7C2NXF9"/>
<keyword evidence="7 10" id="KW-0630">Potassium</keyword>
<evidence type="ECO:0000256" key="1">
    <source>
        <dbReference type="ARBA" id="ARBA00000013"/>
    </source>
</evidence>
<feature type="domain" description="YjeF N-terminal" evidence="11">
    <location>
        <begin position="9"/>
        <end position="217"/>
    </location>
</feature>
<keyword evidence="8 10" id="KW-0520">NAD</keyword>
<sequence>MRSLTRAEVRDVDRRAIEEYGLPGVVLMENAGRNAAALLESQGISGLVAVVCGKGNNAGDGFVIARHLQNHGHDVRVLLACDPQQYTGDAAINYRVIERAGTPIVRMDAASPAEWSQALSSAEWIVDALLGTGLTGTVREPFATVIAAINAAGKKVFAVDLPSGLDCDTGQPLGGCVRATLTGTFVARKIGFEAPGAEAWTGPVRVLDIGVPKALLHDLA</sequence>
<evidence type="ECO:0000256" key="10">
    <source>
        <dbReference type="HAMAP-Rule" id="MF_01966"/>
    </source>
</evidence>
<dbReference type="InterPro" id="IPR032976">
    <property type="entry name" value="YJEFN_prot_NAXE-like"/>
</dbReference>
<comment type="caution">
    <text evidence="12">The sequence shown here is derived from an EMBL/GenBank/DDBJ whole genome shotgun (WGS) entry which is preliminary data.</text>
</comment>
<evidence type="ECO:0000259" key="11">
    <source>
        <dbReference type="PROSITE" id="PS51385"/>
    </source>
</evidence>
<evidence type="ECO:0000256" key="8">
    <source>
        <dbReference type="ARBA" id="ARBA00023027"/>
    </source>
</evidence>
<feature type="binding site" evidence="10">
    <location>
        <position position="163"/>
    </location>
    <ligand>
        <name>K(+)</name>
        <dbReference type="ChEBI" id="CHEBI:29103"/>
    </ligand>
</feature>
<dbReference type="GO" id="GO:0052856">
    <property type="term" value="F:NAD(P)HX epimerase activity"/>
    <property type="evidence" value="ECO:0007669"/>
    <property type="project" value="UniProtKB-UniRule"/>
</dbReference>
<organism evidence="12">
    <name type="scientific">Schlesneria paludicola</name>
    <dbReference type="NCBI Taxonomy" id="360056"/>
    <lineage>
        <taxon>Bacteria</taxon>
        <taxon>Pseudomonadati</taxon>
        <taxon>Planctomycetota</taxon>
        <taxon>Planctomycetia</taxon>
        <taxon>Planctomycetales</taxon>
        <taxon>Planctomycetaceae</taxon>
        <taxon>Schlesneria</taxon>
    </lineage>
</organism>
<accession>A0A7C2NXF9</accession>
<dbReference type="InterPro" id="IPR004443">
    <property type="entry name" value="YjeF_N_dom"/>
</dbReference>
<dbReference type="GO" id="GO:0046872">
    <property type="term" value="F:metal ion binding"/>
    <property type="evidence" value="ECO:0007669"/>
    <property type="project" value="UniProtKB-KW"/>
</dbReference>
<dbReference type="SUPFAM" id="SSF64153">
    <property type="entry name" value="YjeF N-terminal domain-like"/>
    <property type="match status" value="1"/>
</dbReference>
<evidence type="ECO:0000313" key="12">
    <source>
        <dbReference type="EMBL" id="HEN15870.1"/>
    </source>
</evidence>
<keyword evidence="6 10" id="KW-0521">NADP</keyword>
<dbReference type="EMBL" id="DSOK01000294">
    <property type="protein sequence ID" value="HEN15870.1"/>
    <property type="molecule type" value="Genomic_DNA"/>
</dbReference>
<evidence type="ECO:0000256" key="3">
    <source>
        <dbReference type="ARBA" id="ARBA00012228"/>
    </source>
</evidence>
<dbReference type="PANTHER" id="PTHR13232">
    <property type="entry name" value="NAD(P)H-HYDRATE EPIMERASE"/>
    <property type="match status" value="1"/>
</dbReference>
<dbReference type="Pfam" id="PF03853">
    <property type="entry name" value="YjeF_N"/>
    <property type="match status" value="1"/>
</dbReference>
<evidence type="ECO:0000256" key="4">
    <source>
        <dbReference type="ARBA" id="ARBA00022723"/>
    </source>
</evidence>
<dbReference type="PANTHER" id="PTHR13232:SF10">
    <property type="entry name" value="NAD(P)H-HYDRATE EPIMERASE"/>
    <property type="match status" value="1"/>
</dbReference>
<dbReference type="GO" id="GO:0000166">
    <property type="term" value="F:nucleotide binding"/>
    <property type="evidence" value="ECO:0007669"/>
    <property type="project" value="UniProtKB-KW"/>
</dbReference>
<dbReference type="NCBIfam" id="TIGR00197">
    <property type="entry name" value="yjeF_nterm"/>
    <property type="match status" value="1"/>
</dbReference>
<dbReference type="Gene3D" id="3.40.50.10260">
    <property type="entry name" value="YjeF N-terminal domain"/>
    <property type="match status" value="1"/>
</dbReference>
<keyword evidence="5 10" id="KW-0547">Nucleotide-binding</keyword>
<feature type="binding site" evidence="10">
    <location>
        <position position="160"/>
    </location>
    <ligand>
        <name>(6S)-NADPHX</name>
        <dbReference type="ChEBI" id="CHEBI:64076"/>
    </ligand>
</feature>
<keyword evidence="4 10" id="KW-0479">Metal-binding</keyword>
<evidence type="ECO:0000256" key="2">
    <source>
        <dbReference type="ARBA" id="ARBA00000909"/>
    </source>
</evidence>
<dbReference type="InterPro" id="IPR036652">
    <property type="entry name" value="YjeF_N_dom_sf"/>
</dbReference>
<name>A0A7C2NXF9_9PLAN</name>
<feature type="binding site" evidence="10">
    <location>
        <begin position="131"/>
        <end position="137"/>
    </location>
    <ligand>
        <name>(6S)-NADPHX</name>
        <dbReference type="ChEBI" id="CHEBI:64076"/>
    </ligand>
</feature>
<dbReference type="EC" id="5.1.99.6" evidence="3 10"/>
<comment type="function">
    <text evidence="10">Catalyzes the epimerization of the S- and R-forms of NAD(P)HX, a damaged form of NAD(P)H that is a result of enzymatic or heat-dependent hydration. This is a prerequisite for the S-specific NAD(P)H-hydrate dehydratase to allow the repair of both epimers of NAD(P)HX.</text>
</comment>
<comment type="catalytic activity">
    <reaction evidence="1 10">
        <text>(6R)-NADHX = (6S)-NADHX</text>
        <dbReference type="Rhea" id="RHEA:32215"/>
        <dbReference type="ChEBI" id="CHEBI:64074"/>
        <dbReference type="ChEBI" id="CHEBI:64075"/>
        <dbReference type="EC" id="5.1.99.6"/>
    </reaction>
</comment>
<proteinExistence type="inferred from homology"/>
<gene>
    <name evidence="10" type="primary">nnrE</name>
    <name evidence="12" type="ORF">ENQ76_10430</name>
</gene>
<evidence type="ECO:0000256" key="5">
    <source>
        <dbReference type="ARBA" id="ARBA00022741"/>
    </source>
</evidence>